<evidence type="ECO:0000256" key="3">
    <source>
        <dbReference type="ARBA" id="ARBA00022525"/>
    </source>
</evidence>
<evidence type="ECO:0000313" key="6">
    <source>
        <dbReference type="EMBL" id="KAE9308934.1"/>
    </source>
</evidence>
<accession>A0A6G0QZE3</accession>
<reference evidence="6 7" key="1">
    <citation type="submission" date="2018-09" db="EMBL/GenBank/DDBJ databases">
        <title>Genomic investigation of the strawberry pathogen Phytophthora fragariae indicates pathogenicity is determined by transcriptional variation in three key races.</title>
        <authorList>
            <person name="Adams T.M."/>
            <person name="Armitage A.D."/>
            <person name="Sobczyk M.K."/>
            <person name="Bates H.J."/>
            <person name="Dunwell J.M."/>
            <person name="Nellist C.F."/>
            <person name="Harrison R.J."/>
        </authorList>
    </citation>
    <scope>NUCLEOTIDE SEQUENCE [LARGE SCALE GENOMIC DNA]</scope>
    <source>
        <strain evidence="6 7">NOV-77</strain>
    </source>
</reference>
<feature type="chain" id="PRO_5045002770" description="RxLR effector protein" evidence="5">
    <location>
        <begin position="21"/>
        <end position="78"/>
    </location>
</feature>
<comment type="caution">
    <text evidence="6">The sequence shown here is derived from an EMBL/GenBank/DDBJ whole genome shotgun (WGS) entry which is preliminary data.</text>
</comment>
<evidence type="ECO:0000256" key="4">
    <source>
        <dbReference type="ARBA" id="ARBA00022729"/>
    </source>
</evidence>
<keyword evidence="3 5" id="KW-0964">Secreted</keyword>
<feature type="signal peptide" evidence="5">
    <location>
        <begin position="1"/>
        <end position="20"/>
    </location>
</feature>
<dbReference type="Pfam" id="PF16810">
    <property type="entry name" value="RXLR"/>
    <property type="match status" value="1"/>
</dbReference>
<evidence type="ECO:0000313" key="7">
    <source>
        <dbReference type="Proteomes" id="UP000486351"/>
    </source>
</evidence>
<dbReference type="Proteomes" id="UP000486351">
    <property type="component" value="Unassembled WGS sequence"/>
</dbReference>
<comment type="similarity">
    <text evidence="2 5">Belongs to the RxLR effector family.</text>
</comment>
<comment type="domain">
    <text evidence="5">The RxLR-dEER motif acts to carry the protein into the host cell cytoplasm through binding to cell surface phosphatidylinositol-3-phosphate.</text>
</comment>
<dbReference type="AlphaFoldDB" id="A0A6G0QZE3"/>
<sequence>MRLQQALLVVVVSFLASTAALPTATENEQARVSTLALPRSSHSIVGHDGATGRSLRVRKPLTRRTKVLKTGVCGQMSK</sequence>
<comment type="function">
    <text evidence="5">Effector that suppresses plant defense responses during pathogen infection.</text>
</comment>
<comment type="subcellular location">
    <subcellularLocation>
        <location evidence="1 5">Secreted</location>
    </subcellularLocation>
</comment>
<proteinExistence type="inferred from homology"/>
<name>A0A6G0QZE3_9STRA</name>
<gene>
    <name evidence="6" type="ORF">PF008_g20842</name>
</gene>
<evidence type="ECO:0000256" key="1">
    <source>
        <dbReference type="ARBA" id="ARBA00004613"/>
    </source>
</evidence>
<evidence type="ECO:0000256" key="2">
    <source>
        <dbReference type="ARBA" id="ARBA00010400"/>
    </source>
</evidence>
<dbReference type="InterPro" id="IPR031825">
    <property type="entry name" value="RXLR"/>
</dbReference>
<dbReference type="EMBL" id="QXFY01001812">
    <property type="protein sequence ID" value="KAE9308934.1"/>
    <property type="molecule type" value="Genomic_DNA"/>
</dbReference>
<keyword evidence="4 5" id="KW-0732">Signal</keyword>
<evidence type="ECO:0000256" key="5">
    <source>
        <dbReference type="RuleBase" id="RU367124"/>
    </source>
</evidence>
<protein>
    <recommendedName>
        <fullName evidence="5">RxLR effector protein</fullName>
    </recommendedName>
</protein>
<organism evidence="6 7">
    <name type="scientific">Phytophthora fragariae</name>
    <dbReference type="NCBI Taxonomy" id="53985"/>
    <lineage>
        <taxon>Eukaryota</taxon>
        <taxon>Sar</taxon>
        <taxon>Stramenopiles</taxon>
        <taxon>Oomycota</taxon>
        <taxon>Peronosporomycetes</taxon>
        <taxon>Peronosporales</taxon>
        <taxon>Peronosporaceae</taxon>
        <taxon>Phytophthora</taxon>
    </lineage>
</organism>